<dbReference type="Pfam" id="PF04773">
    <property type="entry name" value="FecR"/>
    <property type="match status" value="1"/>
</dbReference>
<dbReference type="Gene3D" id="3.55.50.30">
    <property type="match status" value="1"/>
</dbReference>
<proteinExistence type="predicted"/>
<keyword evidence="4" id="KW-1185">Reference proteome</keyword>
<accession>A0A444WIJ2</accession>
<keyword evidence="1" id="KW-0472">Membrane</keyword>
<dbReference type="Gene3D" id="2.60.120.1440">
    <property type="match status" value="1"/>
</dbReference>
<feature type="domain" description="FecR protein" evidence="2">
    <location>
        <begin position="105"/>
        <end position="192"/>
    </location>
</feature>
<keyword evidence="1" id="KW-1133">Transmembrane helix</keyword>
<dbReference type="GO" id="GO:0016989">
    <property type="term" value="F:sigma factor antagonist activity"/>
    <property type="evidence" value="ECO:0007669"/>
    <property type="project" value="TreeGrafter"/>
</dbReference>
<dbReference type="AlphaFoldDB" id="A0A444WIJ2"/>
<dbReference type="OrthoDB" id="1097347at2"/>
<comment type="caution">
    <text evidence="3">The sequence shown here is derived from an EMBL/GenBank/DDBJ whole genome shotgun (WGS) entry which is preliminary data.</text>
</comment>
<dbReference type="PIRSF" id="PIRSF018266">
    <property type="entry name" value="FecR"/>
    <property type="match status" value="1"/>
</dbReference>
<dbReference type="PANTHER" id="PTHR30273">
    <property type="entry name" value="PERIPLASMIC SIGNAL SENSOR AND SIGMA FACTOR ACTIVATOR FECR-RELATED"/>
    <property type="match status" value="1"/>
</dbReference>
<evidence type="ECO:0000256" key="1">
    <source>
        <dbReference type="SAM" id="Phobius"/>
    </source>
</evidence>
<gene>
    <name evidence="3" type="ORF">NU09_0239</name>
</gene>
<dbReference type="PANTHER" id="PTHR30273:SF2">
    <property type="entry name" value="PROTEIN FECR"/>
    <property type="match status" value="1"/>
</dbReference>
<feature type="transmembrane region" description="Helical" evidence="1">
    <location>
        <begin position="76"/>
        <end position="94"/>
    </location>
</feature>
<dbReference type="InterPro" id="IPR012373">
    <property type="entry name" value="Ferrdict_sens_TM"/>
</dbReference>
<name>A0A444WIJ2_9FLAO</name>
<reference evidence="3 4" key="1">
    <citation type="submission" date="2014-12" db="EMBL/GenBank/DDBJ databases">
        <title>Genome sequence of Flavobacterium beibuense RSKm HC5.</title>
        <authorList>
            <person name="Kim J.F."/>
            <person name="Song J.Y."/>
            <person name="Kwak M.-J."/>
            <person name="Lee S.-W."/>
        </authorList>
    </citation>
    <scope>NUCLEOTIDE SEQUENCE [LARGE SCALE GENOMIC DNA]</scope>
    <source>
        <strain evidence="3 4">RSKm HC5</strain>
    </source>
</reference>
<evidence type="ECO:0000259" key="2">
    <source>
        <dbReference type="Pfam" id="PF04773"/>
    </source>
</evidence>
<evidence type="ECO:0000313" key="3">
    <source>
        <dbReference type="EMBL" id="RYJ45647.1"/>
    </source>
</evidence>
<evidence type="ECO:0000313" key="4">
    <source>
        <dbReference type="Proteomes" id="UP000289775"/>
    </source>
</evidence>
<dbReference type="RefSeq" id="WP_129749417.1">
    <property type="nucleotide sequence ID" value="NZ_JUIW01000001.1"/>
</dbReference>
<dbReference type="InterPro" id="IPR006860">
    <property type="entry name" value="FecR"/>
</dbReference>
<dbReference type="Proteomes" id="UP000289775">
    <property type="component" value="Unassembled WGS sequence"/>
</dbReference>
<protein>
    <submittedName>
        <fullName evidence="3">Fe2+-dicitrate sensor, membrane component</fullName>
    </submittedName>
</protein>
<dbReference type="EMBL" id="JUIW01000001">
    <property type="protein sequence ID" value="RYJ45647.1"/>
    <property type="molecule type" value="Genomic_DNA"/>
</dbReference>
<organism evidence="3 4">
    <name type="scientific">Flavobacterium beibuense</name>
    <dbReference type="NCBI Taxonomy" id="657326"/>
    <lineage>
        <taxon>Bacteria</taxon>
        <taxon>Pseudomonadati</taxon>
        <taxon>Bacteroidota</taxon>
        <taxon>Flavobacteriia</taxon>
        <taxon>Flavobacteriales</taxon>
        <taxon>Flavobacteriaceae</taxon>
        <taxon>Flavobacterium</taxon>
    </lineage>
</organism>
<sequence length="306" mass="34698">MKDDNKLAKWLAGEMDEKELREFESLPKFETYKKIAQYSAQLEAPETDADAIYNNIKAKRNNKTAQTKVIRLHRPWLVRIAAVLIIALCVTFFYNTNHATTQIAAAGEKTEFLLPDNSEVVLNSDSEAEYKSWNWNKKRSVELKGEAFFKVAKGKTFDVNTPLGTVTVVGTQFNVKARDNRFDVTCFEGKVKVIYKTEEVFLTPGESVTFEEGEEIEIPETKAAQPGWINNEITFTAEKPENVIKEIERHFAVSIQLDKNVSFSAKSKFEGTLPMNDLETTLSFFTEKYHLKAEKTGKGTVILSAE</sequence>
<keyword evidence="1" id="KW-0812">Transmembrane</keyword>